<evidence type="ECO:0008006" key="3">
    <source>
        <dbReference type="Google" id="ProtNLM"/>
    </source>
</evidence>
<proteinExistence type="predicted"/>
<accession>A0A5C1A0H8</accession>
<evidence type="ECO:0000313" key="2">
    <source>
        <dbReference type="Proteomes" id="UP000322553"/>
    </source>
</evidence>
<protein>
    <recommendedName>
        <fullName evidence="3">Glycosyltransferase family 2 protein</fullName>
    </recommendedName>
</protein>
<organism evidence="1 2">
    <name type="scientific">Kushneria phosphatilytica</name>
    <dbReference type="NCBI Taxonomy" id="657387"/>
    <lineage>
        <taxon>Bacteria</taxon>
        <taxon>Pseudomonadati</taxon>
        <taxon>Pseudomonadota</taxon>
        <taxon>Gammaproteobacteria</taxon>
        <taxon>Oceanospirillales</taxon>
        <taxon>Halomonadaceae</taxon>
        <taxon>Kushneria</taxon>
    </lineage>
</organism>
<evidence type="ECO:0000313" key="1">
    <source>
        <dbReference type="EMBL" id="QEL11183.1"/>
    </source>
</evidence>
<dbReference type="SUPFAM" id="SSF53448">
    <property type="entry name" value="Nucleotide-diphospho-sugar transferases"/>
    <property type="match status" value="1"/>
</dbReference>
<keyword evidence="2" id="KW-1185">Reference proteome</keyword>
<gene>
    <name evidence="1" type="ORF">FY550_08570</name>
</gene>
<sequence>MNIKRKSERFFRKVNAFLLYHYYNIINIVGAGEKLKEKGCDVVVSLTTYPARIDQVHVTLESIFAQKGCNFIVCLYLSEKDIKSMGGLPDKLKRLERRGLRIVSTKNDFRSYNKLVFALREYPDCNIVTADDDAIYPKDWLWRLLEGSRRFPGCIICHRGHMFTPEAMNGKWSYGLMKNKGGREAETPSLSLMPTGNSGVLYFPGSLDEMATDSERFLEMAPSADDIWFKMASLKRGTKCVRINHSNLEFLPTQAAAIEALHDENIKNGANDIQMRRCFETFPELEDQLVREWKSKGWISI</sequence>
<dbReference type="OrthoDB" id="5465469at2"/>
<reference evidence="1 2" key="1">
    <citation type="submission" date="2019-08" db="EMBL/GenBank/DDBJ databases">
        <title>Complete genome sequence of Kushneria sp. YCWA18, a halophilic phosphate-solubilizing bacterium isolated from Daqiao saltern in China.</title>
        <authorList>
            <person name="Du G.-X."/>
            <person name="Qu L.-Y."/>
        </authorList>
    </citation>
    <scope>NUCLEOTIDE SEQUENCE [LARGE SCALE GENOMIC DNA]</scope>
    <source>
        <strain evidence="1 2">YCWA18</strain>
    </source>
</reference>
<dbReference type="Proteomes" id="UP000322553">
    <property type="component" value="Chromosome"/>
</dbReference>
<name>A0A5C1A0H8_9GAMM</name>
<dbReference type="AlphaFoldDB" id="A0A5C1A0H8"/>
<dbReference type="RefSeq" id="WP_139148649.1">
    <property type="nucleotide sequence ID" value="NZ_CP043420.1"/>
</dbReference>
<dbReference type="EMBL" id="CP043420">
    <property type="protein sequence ID" value="QEL11183.1"/>
    <property type="molecule type" value="Genomic_DNA"/>
</dbReference>
<dbReference type="InterPro" id="IPR029044">
    <property type="entry name" value="Nucleotide-diphossugar_trans"/>
</dbReference>
<dbReference type="KEGG" id="kuy:FY550_08570"/>